<gene>
    <name evidence="1" type="ORF">DI586_08500</name>
</gene>
<dbReference type="InterPro" id="IPR029044">
    <property type="entry name" value="Nucleotide-diphossugar_trans"/>
</dbReference>
<organism evidence="1 2">
    <name type="scientific">Micavibrio aeruginosavorus</name>
    <dbReference type="NCBI Taxonomy" id="349221"/>
    <lineage>
        <taxon>Bacteria</taxon>
        <taxon>Pseudomonadati</taxon>
        <taxon>Bdellovibrionota</taxon>
        <taxon>Bdellovibrionia</taxon>
        <taxon>Bdellovibrionales</taxon>
        <taxon>Pseudobdellovibrionaceae</taxon>
        <taxon>Micavibrio</taxon>
    </lineage>
</organism>
<protein>
    <recommendedName>
        <fullName evidence="3">Glycosyl transferase</fullName>
    </recommendedName>
</protein>
<dbReference type="AlphaFoldDB" id="A0A2W5FFZ6"/>
<evidence type="ECO:0000313" key="1">
    <source>
        <dbReference type="EMBL" id="PZP54915.1"/>
    </source>
</evidence>
<sequence length="312" mass="35463">MKILICSGADHNYFPLLREMIYSVKRFHQSANIEFAVIDGGLAKDDIEWLRGNVQHIHAPEWPSEVAEKKAGGKTYLKSCVCRPWINTYFPGYDLYIWLDADIWVQNWDAMDLYIRGAMAGKLATSGQVDRGYPRSTRIKFLGPIPLKLSGFYFSNAKKAFGYKLAKNLFPYHVLQAGAFAIRGDAPHWAHWQELVLKAVVNGKVFTAEQLTMGIMCHLDGLPVEVLPAWCNWLCEFPPPFDETKGQFVEPYLPNHPIGLMHISGYDEMRLDRSVLTELSKTDASSYQGTLRTPFYDGEKDEAINIASFRTE</sequence>
<dbReference type="Gene3D" id="3.90.550.10">
    <property type="entry name" value="Spore Coat Polysaccharide Biosynthesis Protein SpsA, Chain A"/>
    <property type="match status" value="1"/>
</dbReference>
<evidence type="ECO:0000313" key="2">
    <source>
        <dbReference type="Proteomes" id="UP000249739"/>
    </source>
</evidence>
<comment type="caution">
    <text evidence="1">The sequence shown here is derived from an EMBL/GenBank/DDBJ whole genome shotgun (WGS) entry which is preliminary data.</text>
</comment>
<dbReference type="SUPFAM" id="SSF53448">
    <property type="entry name" value="Nucleotide-diphospho-sugar transferases"/>
    <property type="match status" value="1"/>
</dbReference>
<dbReference type="Proteomes" id="UP000249739">
    <property type="component" value="Unassembled WGS sequence"/>
</dbReference>
<name>A0A2W5FFZ6_9BACT</name>
<reference evidence="1 2" key="1">
    <citation type="submission" date="2017-08" db="EMBL/GenBank/DDBJ databases">
        <title>Infants hospitalized years apart are colonized by the same room-sourced microbial strains.</title>
        <authorList>
            <person name="Brooks B."/>
            <person name="Olm M.R."/>
            <person name="Firek B.A."/>
            <person name="Baker R."/>
            <person name="Thomas B.C."/>
            <person name="Morowitz M.J."/>
            <person name="Banfield J.F."/>
        </authorList>
    </citation>
    <scope>NUCLEOTIDE SEQUENCE [LARGE SCALE GENOMIC DNA]</scope>
    <source>
        <strain evidence="1">S2_006_000_R2_64</strain>
    </source>
</reference>
<dbReference type="EMBL" id="QFOT01000101">
    <property type="protein sequence ID" value="PZP54915.1"/>
    <property type="molecule type" value="Genomic_DNA"/>
</dbReference>
<evidence type="ECO:0008006" key="3">
    <source>
        <dbReference type="Google" id="ProtNLM"/>
    </source>
</evidence>
<accession>A0A2W5FFZ6</accession>
<proteinExistence type="predicted"/>